<feature type="domain" description="Membrane transport protein MMPL" evidence="9">
    <location>
        <begin position="616"/>
        <end position="949"/>
    </location>
</feature>
<dbReference type="Gene3D" id="1.20.1640.10">
    <property type="entry name" value="Multidrug efflux transporter AcrB transmembrane domain"/>
    <property type="match status" value="2"/>
</dbReference>
<proteinExistence type="inferred from homology"/>
<dbReference type="OrthoDB" id="4758917at2"/>
<feature type="domain" description="Membrane transport protein MMPL" evidence="9">
    <location>
        <begin position="63"/>
        <end position="392"/>
    </location>
</feature>
<dbReference type="PANTHER" id="PTHR33406">
    <property type="entry name" value="MEMBRANE PROTEIN MJ1562-RELATED"/>
    <property type="match status" value="1"/>
</dbReference>
<evidence type="ECO:0000256" key="7">
    <source>
        <dbReference type="SAM" id="MobiDB-lite"/>
    </source>
</evidence>
<dbReference type="FunFam" id="1.20.1640.10:FF:000018">
    <property type="entry name" value="Transmembrane transport protein MmpL10"/>
    <property type="match status" value="1"/>
</dbReference>
<dbReference type="PANTHER" id="PTHR33406:SF6">
    <property type="entry name" value="MEMBRANE PROTEIN YDGH-RELATED"/>
    <property type="match status" value="1"/>
</dbReference>
<dbReference type="GO" id="GO:0005886">
    <property type="term" value="C:plasma membrane"/>
    <property type="evidence" value="ECO:0007669"/>
    <property type="project" value="UniProtKB-SubCell"/>
</dbReference>
<evidence type="ECO:0000256" key="6">
    <source>
        <dbReference type="ARBA" id="ARBA00023136"/>
    </source>
</evidence>
<feature type="transmembrane region" description="Helical" evidence="8">
    <location>
        <begin position="386"/>
        <end position="408"/>
    </location>
</feature>
<dbReference type="AlphaFoldDB" id="A0A7I9XK89"/>
<evidence type="ECO:0000256" key="8">
    <source>
        <dbReference type="SAM" id="Phobius"/>
    </source>
</evidence>
<evidence type="ECO:0000256" key="3">
    <source>
        <dbReference type="ARBA" id="ARBA00022475"/>
    </source>
</evidence>
<reference evidence="10 11" key="1">
    <citation type="journal article" date="2019" name="Emerg. Microbes Infect.">
        <title>Comprehensive subspecies identification of 175 nontuberculous mycobacteria species based on 7547 genomic profiles.</title>
        <authorList>
            <person name="Matsumoto Y."/>
            <person name="Kinjo T."/>
            <person name="Motooka D."/>
            <person name="Nabeya D."/>
            <person name="Jung N."/>
            <person name="Uechi K."/>
            <person name="Horii T."/>
            <person name="Iida T."/>
            <person name="Fujita J."/>
            <person name="Nakamura S."/>
        </authorList>
    </citation>
    <scope>NUCLEOTIDE SEQUENCE [LARGE SCALE GENOMIC DNA]</scope>
    <source>
        <strain evidence="10 11">JCM 16017</strain>
    </source>
</reference>
<accession>A0A7I9XK89</accession>
<feature type="transmembrane region" description="Helical" evidence="8">
    <location>
        <begin position="339"/>
        <end position="365"/>
    </location>
</feature>
<feature type="transmembrane region" description="Helical" evidence="8">
    <location>
        <begin position="896"/>
        <end position="916"/>
    </location>
</feature>
<evidence type="ECO:0000256" key="2">
    <source>
        <dbReference type="ARBA" id="ARBA00010157"/>
    </source>
</evidence>
<feature type="transmembrane region" description="Helical" evidence="8">
    <location>
        <begin position="801"/>
        <end position="823"/>
    </location>
</feature>
<dbReference type="InterPro" id="IPR004707">
    <property type="entry name" value="MmpL_fam"/>
</dbReference>
<dbReference type="Pfam" id="PF03176">
    <property type="entry name" value="MMPL"/>
    <property type="match status" value="2"/>
</dbReference>
<sequence length="968" mass="105126">MTAPTDDTPPEAVAQARHAERPLLPRLIRRFAVPIILAWIALIAVLNIVVPQLEEVGKLRAVSMSPNDAPSMIATKRVGKVFEEYDTSSSVMVVLEGDEPLGAQAHDFYDRMVRDLRADTAHVQHVQDFWGDTLTAKGAQSADGKAAYVQVYIAGDQGETLANESVDAVRHIASQGPAPDGVKAYVTGPAATSTDQNHVGDESMKLIERLTFAVITVMLLTVYRSVITTLIVLAMVVLELSGARGAVAFLGYHNLFGLTTFATNLLVTLAIAASTDYAIFLIGRYQEARKAGEDRESAYYTMFGGTAHVVLASGLTIAGATLCLHFTRLPYFQTMGIPLAIGMVIVVAAALTLGPAVISVCSRFGRVLEPKRISAARGWHRVGTSTVRWPGAILVVAVAASLIGLLALPGYHTSYNDRIYLPDDVAANVGYAAATRHFSEAKMNPDLMMIETDRDLRNPADFLVIDKIAKALKNVHGIAQVQTITRPDGDPIKHSTIPYTIGQSGTAALMNNDYMQTNLENLLSQADDLQASIDSMTEMMRIQTDLAAVSQRMADKMAKTSDDISDMRDHMADFDDFFRVFRNYFYWEPHCFDIPICWALRSVFDSLDGIDTMSGDFDDLVPDMQRMAELMPQMVAVMPAQIQSMKNQKQTLLNQYQVQKAQQDQNMAMQENSTAMGEAFDAAKNDDSFYLPPEAFETADFKRGIKLFMSPDGHAVRFTIIHQGDPLTPEGTSRIDPLKVAAADAIKGTPLEGARIYLGGSAAMFHDMQQGANFDLLIVGAAALVLIFIIMLVLTRAVVAATVIVGTVVLSLGSAFGLSVVLWQHLVGIPLHWMVLPMSVIILLAVGADYNLLLVARIREEIHAGLHTGLIRAMVGTGAVVTAAGLVFAFTMASMAVSALIVIGQVGTTIGLGLLFDTLIVRSLMTPSIATLLGRWFWWPQLVRPRPRPQPWPQPSTAEPVAEGAARV</sequence>
<feature type="transmembrane region" description="Helical" evidence="8">
    <location>
        <begin position="258"/>
        <end position="282"/>
    </location>
</feature>
<evidence type="ECO:0000256" key="4">
    <source>
        <dbReference type="ARBA" id="ARBA00022692"/>
    </source>
</evidence>
<dbReference type="SUPFAM" id="SSF82866">
    <property type="entry name" value="Multidrug efflux transporter AcrB transmembrane domain"/>
    <property type="match status" value="2"/>
</dbReference>
<dbReference type="FunFam" id="1.20.1640.10:FF:000020">
    <property type="entry name" value="Transmembrane transport protein MmpL10"/>
    <property type="match status" value="1"/>
</dbReference>
<evidence type="ECO:0000313" key="10">
    <source>
        <dbReference type="EMBL" id="GFG70375.1"/>
    </source>
</evidence>
<feature type="transmembrane region" description="Helical" evidence="8">
    <location>
        <begin position="212"/>
        <end position="238"/>
    </location>
</feature>
<feature type="transmembrane region" description="Helical" evidence="8">
    <location>
        <begin position="776"/>
        <end position="794"/>
    </location>
</feature>
<keyword evidence="6 8" id="KW-0472">Membrane</keyword>
<organism evidence="10 11">
    <name type="scientific">Mycolicibacter senuensis</name>
    <dbReference type="NCBI Taxonomy" id="386913"/>
    <lineage>
        <taxon>Bacteria</taxon>
        <taxon>Bacillati</taxon>
        <taxon>Actinomycetota</taxon>
        <taxon>Actinomycetes</taxon>
        <taxon>Mycobacteriales</taxon>
        <taxon>Mycobacteriaceae</taxon>
        <taxon>Mycolicibacter</taxon>
    </lineage>
</organism>
<evidence type="ECO:0000256" key="1">
    <source>
        <dbReference type="ARBA" id="ARBA00004651"/>
    </source>
</evidence>
<comment type="similarity">
    <text evidence="2">Belongs to the resistance-nodulation-cell division (RND) (TC 2.A.6) family. MmpL subfamily.</text>
</comment>
<comment type="caution">
    <text evidence="10">The sequence shown here is derived from an EMBL/GenBank/DDBJ whole genome shotgun (WGS) entry which is preliminary data.</text>
</comment>
<keyword evidence="4 8" id="KW-0812">Transmembrane</keyword>
<dbReference type="InterPro" id="IPR050545">
    <property type="entry name" value="Mycobact_MmpL"/>
</dbReference>
<comment type="subcellular location">
    <subcellularLocation>
        <location evidence="1">Cell membrane</location>
        <topology evidence="1">Multi-pass membrane protein</topology>
    </subcellularLocation>
</comment>
<dbReference type="InterPro" id="IPR004869">
    <property type="entry name" value="MMPL_dom"/>
</dbReference>
<name>A0A7I9XK89_9MYCO</name>
<keyword evidence="5 8" id="KW-1133">Transmembrane helix</keyword>
<evidence type="ECO:0000313" key="11">
    <source>
        <dbReference type="Proteomes" id="UP000465263"/>
    </source>
</evidence>
<gene>
    <name evidence="10" type="ORF">MSEN_20950</name>
</gene>
<dbReference type="NCBIfam" id="TIGR00833">
    <property type="entry name" value="actII"/>
    <property type="match status" value="1"/>
</dbReference>
<feature type="transmembrane region" description="Helical" evidence="8">
    <location>
        <begin position="303"/>
        <end position="327"/>
    </location>
</feature>
<feature type="transmembrane region" description="Helical" evidence="8">
    <location>
        <begin position="835"/>
        <end position="858"/>
    </location>
</feature>
<evidence type="ECO:0000259" key="9">
    <source>
        <dbReference type="Pfam" id="PF03176"/>
    </source>
</evidence>
<protein>
    <submittedName>
        <fullName evidence="10">Membrane protein</fullName>
    </submittedName>
</protein>
<dbReference type="Proteomes" id="UP000465263">
    <property type="component" value="Unassembled WGS sequence"/>
</dbReference>
<evidence type="ECO:0000256" key="5">
    <source>
        <dbReference type="ARBA" id="ARBA00022989"/>
    </source>
</evidence>
<dbReference type="EMBL" id="BLKV01000001">
    <property type="protein sequence ID" value="GFG70375.1"/>
    <property type="molecule type" value="Genomic_DNA"/>
</dbReference>
<feature type="region of interest" description="Disordered" evidence="7">
    <location>
        <begin position="948"/>
        <end position="968"/>
    </location>
</feature>
<keyword evidence="11" id="KW-1185">Reference proteome</keyword>
<feature type="transmembrane region" description="Helical" evidence="8">
    <location>
        <begin position="870"/>
        <end position="890"/>
    </location>
</feature>
<dbReference type="RefSeq" id="WP_085088887.1">
    <property type="nucleotide sequence ID" value="NZ_BLKV01000001.1"/>
</dbReference>
<keyword evidence="3" id="KW-1003">Cell membrane</keyword>
<feature type="transmembrane region" description="Helical" evidence="8">
    <location>
        <begin position="31"/>
        <end position="50"/>
    </location>
</feature>